<dbReference type="Proteomes" id="UP000215914">
    <property type="component" value="Unassembled WGS sequence"/>
</dbReference>
<proteinExistence type="predicted"/>
<name>A0A9K3MY17_HELAN</name>
<sequence>MICEIMLLEALDQNNPRIRDRNHRRCLLFSLSVFTSSLSQRSIVRIVKQEVERLRRICR</sequence>
<dbReference type="AlphaFoldDB" id="A0A9K3MY17"/>
<dbReference type="EMBL" id="MNCJ02000327">
    <property type="protein sequence ID" value="KAF5779901.1"/>
    <property type="molecule type" value="Genomic_DNA"/>
</dbReference>
<reference evidence="1" key="1">
    <citation type="journal article" date="2017" name="Nature">
        <title>The sunflower genome provides insights into oil metabolism, flowering and Asterid evolution.</title>
        <authorList>
            <person name="Badouin H."/>
            <person name="Gouzy J."/>
            <person name="Grassa C.J."/>
            <person name="Murat F."/>
            <person name="Staton S.E."/>
            <person name="Cottret L."/>
            <person name="Lelandais-Briere C."/>
            <person name="Owens G.L."/>
            <person name="Carrere S."/>
            <person name="Mayjonade B."/>
            <person name="Legrand L."/>
            <person name="Gill N."/>
            <person name="Kane N.C."/>
            <person name="Bowers J.E."/>
            <person name="Hubner S."/>
            <person name="Bellec A."/>
            <person name="Berard A."/>
            <person name="Berges H."/>
            <person name="Blanchet N."/>
            <person name="Boniface M.C."/>
            <person name="Brunel D."/>
            <person name="Catrice O."/>
            <person name="Chaidir N."/>
            <person name="Claudel C."/>
            <person name="Donnadieu C."/>
            <person name="Faraut T."/>
            <person name="Fievet G."/>
            <person name="Helmstetter N."/>
            <person name="King M."/>
            <person name="Knapp S.J."/>
            <person name="Lai Z."/>
            <person name="Le Paslier M.C."/>
            <person name="Lippi Y."/>
            <person name="Lorenzon L."/>
            <person name="Mandel J.R."/>
            <person name="Marage G."/>
            <person name="Marchand G."/>
            <person name="Marquand E."/>
            <person name="Bret-Mestries E."/>
            <person name="Morien E."/>
            <person name="Nambeesan S."/>
            <person name="Nguyen T."/>
            <person name="Pegot-Espagnet P."/>
            <person name="Pouilly N."/>
            <person name="Raftis F."/>
            <person name="Sallet E."/>
            <person name="Schiex T."/>
            <person name="Thomas J."/>
            <person name="Vandecasteele C."/>
            <person name="Vares D."/>
            <person name="Vear F."/>
            <person name="Vautrin S."/>
            <person name="Crespi M."/>
            <person name="Mangin B."/>
            <person name="Burke J.M."/>
            <person name="Salse J."/>
            <person name="Munos S."/>
            <person name="Vincourt P."/>
            <person name="Rieseberg L.H."/>
            <person name="Langlade N.B."/>
        </authorList>
    </citation>
    <scope>NUCLEOTIDE SEQUENCE</scope>
    <source>
        <tissue evidence="1">Leaves</tissue>
    </source>
</reference>
<organism evidence="1 2">
    <name type="scientific">Helianthus annuus</name>
    <name type="common">Common sunflower</name>
    <dbReference type="NCBI Taxonomy" id="4232"/>
    <lineage>
        <taxon>Eukaryota</taxon>
        <taxon>Viridiplantae</taxon>
        <taxon>Streptophyta</taxon>
        <taxon>Embryophyta</taxon>
        <taxon>Tracheophyta</taxon>
        <taxon>Spermatophyta</taxon>
        <taxon>Magnoliopsida</taxon>
        <taxon>eudicotyledons</taxon>
        <taxon>Gunneridae</taxon>
        <taxon>Pentapetalae</taxon>
        <taxon>asterids</taxon>
        <taxon>campanulids</taxon>
        <taxon>Asterales</taxon>
        <taxon>Asteraceae</taxon>
        <taxon>Asteroideae</taxon>
        <taxon>Heliantheae alliance</taxon>
        <taxon>Heliantheae</taxon>
        <taxon>Helianthus</taxon>
    </lineage>
</organism>
<evidence type="ECO:0000313" key="1">
    <source>
        <dbReference type="EMBL" id="KAF5779901.1"/>
    </source>
</evidence>
<protein>
    <submittedName>
        <fullName evidence="1">Uncharacterized protein</fullName>
    </submittedName>
</protein>
<gene>
    <name evidence="1" type="ORF">HanXRQr2_Chr12g0564901</name>
</gene>
<reference evidence="1" key="2">
    <citation type="submission" date="2020-06" db="EMBL/GenBank/DDBJ databases">
        <title>Helianthus annuus Genome sequencing and assembly Release 2.</title>
        <authorList>
            <person name="Gouzy J."/>
            <person name="Langlade N."/>
            <person name="Munos S."/>
        </authorList>
    </citation>
    <scope>NUCLEOTIDE SEQUENCE</scope>
    <source>
        <tissue evidence="1">Leaves</tissue>
    </source>
</reference>
<comment type="caution">
    <text evidence="1">The sequence shown here is derived from an EMBL/GenBank/DDBJ whole genome shotgun (WGS) entry which is preliminary data.</text>
</comment>
<dbReference type="Gramene" id="mRNA:HanXRQr2_Chr12g0564901">
    <property type="protein sequence ID" value="mRNA:HanXRQr2_Chr12g0564901"/>
    <property type="gene ID" value="HanXRQr2_Chr12g0564901"/>
</dbReference>
<keyword evidence="2" id="KW-1185">Reference proteome</keyword>
<accession>A0A9K3MY17</accession>
<evidence type="ECO:0000313" key="2">
    <source>
        <dbReference type="Proteomes" id="UP000215914"/>
    </source>
</evidence>